<dbReference type="InterPro" id="IPR001789">
    <property type="entry name" value="Sig_transdc_resp-reg_receiver"/>
</dbReference>
<dbReference type="SUPFAM" id="SSF52172">
    <property type="entry name" value="CheY-like"/>
    <property type="match status" value="1"/>
</dbReference>
<feature type="domain" description="Response regulatory" evidence="3">
    <location>
        <begin position="4"/>
        <end position="116"/>
    </location>
</feature>
<keyword evidence="4" id="KW-0238">DNA-binding</keyword>
<dbReference type="Gene3D" id="3.40.50.2300">
    <property type="match status" value="1"/>
</dbReference>
<dbReference type="OrthoDB" id="5295285at2"/>
<dbReference type="GO" id="GO:0000160">
    <property type="term" value="P:phosphorelay signal transduction system"/>
    <property type="evidence" value="ECO:0007669"/>
    <property type="project" value="InterPro"/>
</dbReference>
<evidence type="ECO:0000313" key="4">
    <source>
        <dbReference type="EMBL" id="EMG37311.1"/>
    </source>
</evidence>
<dbReference type="NCBIfam" id="NF045717">
    <property type="entry name" value="DVU0259_DivK"/>
    <property type="match status" value="1"/>
</dbReference>
<feature type="modified residue" description="4-aspartylphosphate" evidence="2">
    <location>
        <position position="53"/>
    </location>
</feature>
<proteinExistence type="predicted"/>
<dbReference type="PANTHER" id="PTHR44591">
    <property type="entry name" value="STRESS RESPONSE REGULATOR PROTEIN 1"/>
    <property type="match status" value="1"/>
</dbReference>
<name>M5Q168_DESAF</name>
<gene>
    <name evidence="4" type="ORF">PCS_01822</name>
</gene>
<sequence length="117" mass="13192">MAKKIMIIDDDANFVRYLEEFFHDNGYKTCTAADGADGEEVLLREKPDLITLDLEMPKQWGPRFYRKVLDGGEFEGIPVVVVSGLHGIKYSISKAVGHLEKPVDTKRLLELVRLTIG</sequence>
<evidence type="ECO:0000259" key="3">
    <source>
        <dbReference type="PROSITE" id="PS50110"/>
    </source>
</evidence>
<dbReference type="InterPro" id="IPR050595">
    <property type="entry name" value="Bact_response_regulator"/>
</dbReference>
<accession>M5Q168</accession>
<dbReference type="RefSeq" id="WP_005986371.1">
    <property type="nucleotide sequence ID" value="NZ_AOSV01000019.1"/>
</dbReference>
<dbReference type="PATRIC" id="fig|1262666.3.peg.1845"/>
<organism evidence="4 5">
    <name type="scientific">Desulfocurvibacter africanus PCS</name>
    <dbReference type="NCBI Taxonomy" id="1262666"/>
    <lineage>
        <taxon>Bacteria</taxon>
        <taxon>Pseudomonadati</taxon>
        <taxon>Thermodesulfobacteriota</taxon>
        <taxon>Desulfovibrionia</taxon>
        <taxon>Desulfovibrionales</taxon>
        <taxon>Desulfovibrionaceae</taxon>
        <taxon>Desulfocurvibacter</taxon>
    </lineage>
</organism>
<reference evidence="4 5" key="1">
    <citation type="journal article" date="2013" name="Genome Announc.">
        <title>Draft Genome Sequence for Desulfovibrio africanus Strain PCS.</title>
        <authorList>
            <person name="Brown S.D."/>
            <person name="Utturkar S.M."/>
            <person name="Arkin A.P."/>
            <person name="Deutschbauer A.M."/>
            <person name="Elias D.A."/>
            <person name="Hazen T.C."/>
            <person name="Chakraborty R."/>
        </authorList>
    </citation>
    <scope>NUCLEOTIDE SEQUENCE [LARGE SCALE GENOMIC DNA]</scope>
    <source>
        <strain evidence="4 5">PCS</strain>
    </source>
</reference>
<dbReference type="CDD" id="cd00156">
    <property type="entry name" value="REC"/>
    <property type="match status" value="1"/>
</dbReference>
<dbReference type="Pfam" id="PF00072">
    <property type="entry name" value="Response_reg"/>
    <property type="match status" value="1"/>
</dbReference>
<keyword evidence="1 2" id="KW-0597">Phosphoprotein</keyword>
<dbReference type="PROSITE" id="PS50110">
    <property type="entry name" value="RESPONSE_REGULATORY"/>
    <property type="match status" value="1"/>
</dbReference>
<dbReference type="PANTHER" id="PTHR44591:SF3">
    <property type="entry name" value="RESPONSE REGULATORY DOMAIN-CONTAINING PROTEIN"/>
    <property type="match status" value="1"/>
</dbReference>
<dbReference type="SMART" id="SM00448">
    <property type="entry name" value="REC"/>
    <property type="match status" value="1"/>
</dbReference>
<evidence type="ECO:0000256" key="1">
    <source>
        <dbReference type="ARBA" id="ARBA00022553"/>
    </source>
</evidence>
<evidence type="ECO:0000313" key="5">
    <source>
        <dbReference type="Proteomes" id="UP000011922"/>
    </source>
</evidence>
<dbReference type="InterPro" id="IPR011006">
    <property type="entry name" value="CheY-like_superfamily"/>
</dbReference>
<dbReference type="GO" id="GO:0003677">
    <property type="term" value="F:DNA binding"/>
    <property type="evidence" value="ECO:0007669"/>
    <property type="project" value="UniProtKB-KW"/>
</dbReference>
<dbReference type="InterPro" id="IPR054815">
    <property type="entry name" value="DVU0259-like"/>
</dbReference>
<dbReference type="EMBL" id="AOSV01000019">
    <property type="protein sequence ID" value="EMG37311.1"/>
    <property type="molecule type" value="Genomic_DNA"/>
</dbReference>
<protein>
    <submittedName>
        <fullName evidence="4">CheY-like receiver, AAA-type ATPase, and DNA-binding domain containing response regulator</fullName>
    </submittedName>
</protein>
<comment type="caution">
    <text evidence="4">The sequence shown here is derived from an EMBL/GenBank/DDBJ whole genome shotgun (WGS) entry which is preliminary data.</text>
</comment>
<dbReference type="AlphaFoldDB" id="M5Q168"/>
<evidence type="ECO:0000256" key="2">
    <source>
        <dbReference type="PROSITE-ProRule" id="PRU00169"/>
    </source>
</evidence>
<dbReference type="Proteomes" id="UP000011922">
    <property type="component" value="Unassembled WGS sequence"/>
</dbReference>